<dbReference type="EMBL" id="CH902622">
    <property type="protein sequence ID" value="EDV34585.2"/>
    <property type="molecule type" value="Genomic_DNA"/>
</dbReference>
<protein>
    <submittedName>
        <fullName evidence="2">Uncharacterized protein</fullName>
    </submittedName>
</protein>
<dbReference type="KEGG" id="dan:6503572"/>
<dbReference type="HOGENOM" id="CLU_1541713_0_0_1"/>
<evidence type="ECO:0000256" key="1">
    <source>
        <dbReference type="SAM" id="SignalP"/>
    </source>
</evidence>
<proteinExistence type="predicted"/>
<dbReference type="OrthoDB" id="10491858at2759"/>
<dbReference type="GeneID" id="6503572"/>
<organism evidence="2 3">
    <name type="scientific">Drosophila ananassae</name>
    <name type="common">Fruit fly</name>
    <dbReference type="NCBI Taxonomy" id="7217"/>
    <lineage>
        <taxon>Eukaryota</taxon>
        <taxon>Metazoa</taxon>
        <taxon>Ecdysozoa</taxon>
        <taxon>Arthropoda</taxon>
        <taxon>Hexapoda</taxon>
        <taxon>Insecta</taxon>
        <taxon>Pterygota</taxon>
        <taxon>Neoptera</taxon>
        <taxon>Endopterygota</taxon>
        <taxon>Diptera</taxon>
        <taxon>Brachycera</taxon>
        <taxon>Muscomorpha</taxon>
        <taxon>Ephydroidea</taxon>
        <taxon>Drosophilidae</taxon>
        <taxon>Drosophila</taxon>
        <taxon>Sophophora</taxon>
    </lineage>
</organism>
<accession>B3MS30</accession>
<dbReference type="InParanoid" id="B3MS30"/>
<dbReference type="AlphaFoldDB" id="B3MS30"/>
<reference evidence="2 3" key="1">
    <citation type="journal article" date="2007" name="Nature">
        <title>Evolution of genes and genomes on the Drosophila phylogeny.</title>
        <authorList>
            <consortium name="Drosophila 12 Genomes Consortium"/>
            <person name="Clark A.G."/>
            <person name="Eisen M.B."/>
            <person name="Smith D.R."/>
            <person name="Bergman C.M."/>
            <person name="Oliver B."/>
            <person name="Markow T.A."/>
            <person name="Kaufman T.C."/>
            <person name="Kellis M."/>
            <person name="Gelbart W."/>
            <person name="Iyer V.N."/>
            <person name="Pollard D.A."/>
            <person name="Sackton T.B."/>
            <person name="Larracuente A.M."/>
            <person name="Singh N.D."/>
            <person name="Abad J.P."/>
            <person name="Abt D.N."/>
            <person name="Adryan B."/>
            <person name="Aguade M."/>
            <person name="Akashi H."/>
            <person name="Anderson W.W."/>
            <person name="Aquadro C.F."/>
            <person name="Ardell D.H."/>
            <person name="Arguello R."/>
            <person name="Artieri C.G."/>
            <person name="Barbash D.A."/>
            <person name="Barker D."/>
            <person name="Barsanti P."/>
            <person name="Batterham P."/>
            <person name="Batzoglou S."/>
            <person name="Begun D."/>
            <person name="Bhutkar A."/>
            <person name="Blanco E."/>
            <person name="Bosak S.A."/>
            <person name="Bradley R.K."/>
            <person name="Brand A.D."/>
            <person name="Brent M.R."/>
            <person name="Brooks A.N."/>
            <person name="Brown R.H."/>
            <person name="Butlin R.K."/>
            <person name="Caggese C."/>
            <person name="Calvi B.R."/>
            <person name="Bernardo de Carvalho A."/>
            <person name="Caspi A."/>
            <person name="Castrezana S."/>
            <person name="Celniker S.E."/>
            <person name="Chang J.L."/>
            <person name="Chapple C."/>
            <person name="Chatterji S."/>
            <person name="Chinwalla A."/>
            <person name="Civetta A."/>
            <person name="Clifton S.W."/>
            <person name="Comeron J.M."/>
            <person name="Costello J.C."/>
            <person name="Coyne J.A."/>
            <person name="Daub J."/>
            <person name="David R.G."/>
            <person name="Delcher A.L."/>
            <person name="Delehaunty K."/>
            <person name="Do C.B."/>
            <person name="Ebling H."/>
            <person name="Edwards K."/>
            <person name="Eickbush T."/>
            <person name="Evans J.D."/>
            <person name="Filipski A."/>
            <person name="Findeiss S."/>
            <person name="Freyhult E."/>
            <person name="Fulton L."/>
            <person name="Fulton R."/>
            <person name="Garcia A.C."/>
            <person name="Gardiner A."/>
            <person name="Garfield D.A."/>
            <person name="Garvin B.E."/>
            <person name="Gibson G."/>
            <person name="Gilbert D."/>
            <person name="Gnerre S."/>
            <person name="Godfrey J."/>
            <person name="Good R."/>
            <person name="Gotea V."/>
            <person name="Gravely B."/>
            <person name="Greenberg A.J."/>
            <person name="Griffiths-Jones S."/>
            <person name="Gross S."/>
            <person name="Guigo R."/>
            <person name="Gustafson E.A."/>
            <person name="Haerty W."/>
            <person name="Hahn M.W."/>
            <person name="Halligan D.L."/>
            <person name="Halpern A.L."/>
            <person name="Halter G.M."/>
            <person name="Han M.V."/>
            <person name="Heger A."/>
            <person name="Hillier L."/>
            <person name="Hinrichs A.S."/>
            <person name="Holmes I."/>
            <person name="Hoskins R.A."/>
            <person name="Hubisz M.J."/>
            <person name="Hultmark D."/>
            <person name="Huntley M.A."/>
            <person name="Jaffe D.B."/>
            <person name="Jagadeeshan S."/>
            <person name="Jeck W.R."/>
            <person name="Johnson J."/>
            <person name="Jones C.D."/>
            <person name="Jordan W.C."/>
            <person name="Karpen G.H."/>
            <person name="Kataoka E."/>
            <person name="Keightley P.D."/>
            <person name="Kheradpour P."/>
            <person name="Kirkness E.F."/>
            <person name="Koerich L.B."/>
            <person name="Kristiansen K."/>
            <person name="Kudrna D."/>
            <person name="Kulathinal R.J."/>
            <person name="Kumar S."/>
            <person name="Kwok R."/>
            <person name="Lander E."/>
            <person name="Langley C.H."/>
            <person name="Lapoint R."/>
            <person name="Lazzaro B.P."/>
            <person name="Lee S.J."/>
            <person name="Levesque L."/>
            <person name="Li R."/>
            <person name="Lin C.F."/>
            <person name="Lin M.F."/>
            <person name="Lindblad-Toh K."/>
            <person name="Llopart A."/>
            <person name="Long M."/>
            <person name="Low L."/>
            <person name="Lozovsky E."/>
            <person name="Lu J."/>
            <person name="Luo M."/>
            <person name="Machado C.A."/>
            <person name="Makalowski W."/>
            <person name="Marzo M."/>
            <person name="Matsuda M."/>
            <person name="Matzkin L."/>
            <person name="McAllister B."/>
            <person name="McBride C.S."/>
            <person name="McKernan B."/>
            <person name="McKernan K."/>
            <person name="Mendez-Lago M."/>
            <person name="Minx P."/>
            <person name="Mollenhauer M.U."/>
            <person name="Montooth K."/>
            <person name="Mount S.M."/>
            <person name="Mu X."/>
            <person name="Myers E."/>
            <person name="Negre B."/>
            <person name="Newfeld S."/>
            <person name="Nielsen R."/>
            <person name="Noor M.A."/>
            <person name="O'Grady P."/>
            <person name="Pachter L."/>
            <person name="Papaceit M."/>
            <person name="Parisi M.J."/>
            <person name="Parisi M."/>
            <person name="Parts L."/>
            <person name="Pedersen J.S."/>
            <person name="Pesole G."/>
            <person name="Phillippy A.M."/>
            <person name="Ponting C.P."/>
            <person name="Pop M."/>
            <person name="Porcelli D."/>
            <person name="Powell J.R."/>
            <person name="Prohaska S."/>
            <person name="Pruitt K."/>
            <person name="Puig M."/>
            <person name="Quesneville H."/>
            <person name="Ram K.R."/>
            <person name="Rand D."/>
            <person name="Rasmussen M.D."/>
            <person name="Reed L.K."/>
            <person name="Reenan R."/>
            <person name="Reily A."/>
            <person name="Remington K.A."/>
            <person name="Rieger T.T."/>
            <person name="Ritchie M.G."/>
            <person name="Robin C."/>
            <person name="Rogers Y.H."/>
            <person name="Rohde C."/>
            <person name="Rozas J."/>
            <person name="Rubenfield M.J."/>
            <person name="Ruiz A."/>
            <person name="Russo S."/>
            <person name="Salzberg S.L."/>
            <person name="Sanchez-Gracia A."/>
            <person name="Saranga D.J."/>
            <person name="Sato H."/>
            <person name="Schaeffer S.W."/>
            <person name="Schatz M.C."/>
            <person name="Schlenke T."/>
            <person name="Schwartz R."/>
            <person name="Segarra C."/>
            <person name="Singh R.S."/>
            <person name="Sirot L."/>
            <person name="Sirota M."/>
            <person name="Sisneros N.B."/>
            <person name="Smith C.D."/>
            <person name="Smith T.F."/>
            <person name="Spieth J."/>
            <person name="Stage D.E."/>
            <person name="Stark A."/>
            <person name="Stephan W."/>
            <person name="Strausberg R.L."/>
            <person name="Strempel S."/>
            <person name="Sturgill D."/>
            <person name="Sutton G."/>
            <person name="Sutton G.G."/>
            <person name="Tao W."/>
            <person name="Teichmann S."/>
            <person name="Tobari Y.N."/>
            <person name="Tomimura Y."/>
            <person name="Tsolas J.M."/>
            <person name="Valente V.L."/>
            <person name="Venter E."/>
            <person name="Venter J.C."/>
            <person name="Vicario S."/>
            <person name="Vieira F.G."/>
            <person name="Vilella A.J."/>
            <person name="Villasante A."/>
            <person name="Walenz B."/>
            <person name="Wang J."/>
            <person name="Wasserman M."/>
            <person name="Watts T."/>
            <person name="Wilson D."/>
            <person name="Wilson R.K."/>
            <person name="Wing R.A."/>
            <person name="Wolfner M.F."/>
            <person name="Wong A."/>
            <person name="Wong G.K."/>
            <person name="Wu C.I."/>
            <person name="Wu G."/>
            <person name="Yamamoto D."/>
            <person name="Yang H.P."/>
            <person name="Yang S.P."/>
            <person name="Yorke J.A."/>
            <person name="Yoshida K."/>
            <person name="Zdobnov E."/>
            <person name="Zhang P."/>
            <person name="Zhang Y."/>
            <person name="Zimin A.V."/>
            <person name="Baldwin J."/>
            <person name="Abdouelleil A."/>
            <person name="Abdulkadir J."/>
            <person name="Abebe A."/>
            <person name="Abera B."/>
            <person name="Abreu J."/>
            <person name="Acer S.C."/>
            <person name="Aftuck L."/>
            <person name="Alexander A."/>
            <person name="An P."/>
            <person name="Anderson E."/>
            <person name="Anderson S."/>
            <person name="Arachi H."/>
            <person name="Azer M."/>
            <person name="Bachantsang P."/>
            <person name="Barry A."/>
            <person name="Bayul T."/>
            <person name="Berlin A."/>
            <person name="Bessette D."/>
            <person name="Bloom T."/>
            <person name="Blye J."/>
            <person name="Boguslavskiy L."/>
            <person name="Bonnet C."/>
            <person name="Boukhgalter B."/>
            <person name="Bourzgui I."/>
            <person name="Brown A."/>
            <person name="Cahill P."/>
            <person name="Channer S."/>
            <person name="Cheshatsang Y."/>
            <person name="Chuda L."/>
            <person name="Citroen M."/>
            <person name="Collymore A."/>
            <person name="Cooke P."/>
            <person name="Costello M."/>
            <person name="D'Aco K."/>
            <person name="Daza R."/>
            <person name="De Haan G."/>
            <person name="DeGray S."/>
            <person name="DeMaso C."/>
            <person name="Dhargay N."/>
            <person name="Dooley K."/>
            <person name="Dooley E."/>
            <person name="Doricent M."/>
            <person name="Dorje P."/>
            <person name="Dorjee K."/>
            <person name="Dupes A."/>
            <person name="Elong R."/>
            <person name="Falk J."/>
            <person name="Farina A."/>
            <person name="Faro S."/>
            <person name="Ferguson D."/>
            <person name="Fisher S."/>
            <person name="Foley C.D."/>
            <person name="Franke A."/>
            <person name="Friedrich D."/>
            <person name="Gadbois L."/>
            <person name="Gearin G."/>
            <person name="Gearin C.R."/>
            <person name="Giannoukos G."/>
            <person name="Goode T."/>
            <person name="Graham J."/>
            <person name="Grandbois E."/>
            <person name="Grewal S."/>
            <person name="Gyaltsen K."/>
            <person name="Hafez N."/>
            <person name="Hagos B."/>
            <person name="Hall J."/>
            <person name="Henson C."/>
            <person name="Hollinger A."/>
            <person name="Honan T."/>
            <person name="Huard M.D."/>
            <person name="Hughes L."/>
            <person name="Hurhula B."/>
            <person name="Husby M.E."/>
            <person name="Kamat A."/>
            <person name="Kanga B."/>
            <person name="Kashin S."/>
            <person name="Khazanovich D."/>
            <person name="Kisner P."/>
            <person name="Lance K."/>
            <person name="Lara M."/>
            <person name="Lee W."/>
            <person name="Lennon N."/>
            <person name="Letendre F."/>
            <person name="LeVine R."/>
            <person name="Lipovsky A."/>
            <person name="Liu X."/>
            <person name="Liu J."/>
            <person name="Liu S."/>
            <person name="Lokyitsang T."/>
            <person name="Lokyitsang Y."/>
            <person name="Lubonja R."/>
            <person name="Lui A."/>
            <person name="MacDonald P."/>
            <person name="Magnisalis V."/>
            <person name="Maru K."/>
            <person name="Matthews C."/>
            <person name="McCusker W."/>
            <person name="McDonough S."/>
            <person name="Mehta T."/>
            <person name="Meldrim J."/>
            <person name="Meneus L."/>
            <person name="Mihai O."/>
            <person name="Mihalev A."/>
            <person name="Mihova T."/>
            <person name="Mittelman R."/>
            <person name="Mlenga V."/>
            <person name="Montmayeur A."/>
            <person name="Mulrain L."/>
            <person name="Navidi A."/>
            <person name="Naylor J."/>
            <person name="Negash T."/>
            <person name="Nguyen T."/>
            <person name="Nguyen N."/>
            <person name="Nicol R."/>
            <person name="Norbu C."/>
            <person name="Norbu N."/>
            <person name="Novod N."/>
            <person name="O'Neill B."/>
            <person name="Osman S."/>
            <person name="Markiewicz E."/>
            <person name="Oyono O.L."/>
            <person name="Patti C."/>
            <person name="Phunkhang P."/>
            <person name="Pierre F."/>
            <person name="Priest M."/>
            <person name="Raghuraman S."/>
            <person name="Rege F."/>
            <person name="Reyes R."/>
            <person name="Rise C."/>
            <person name="Rogov P."/>
            <person name="Ross K."/>
            <person name="Ryan E."/>
            <person name="Settipalli S."/>
            <person name="Shea T."/>
            <person name="Sherpa N."/>
            <person name="Shi L."/>
            <person name="Shih D."/>
            <person name="Sparrow T."/>
            <person name="Spaulding J."/>
            <person name="Stalker J."/>
            <person name="Stange-Thomann N."/>
            <person name="Stavropoulos S."/>
            <person name="Stone C."/>
            <person name="Strader C."/>
            <person name="Tesfaye S."/>
            <person name="Thomson T."/>
            <person name="Thoulutsang Y."/>
            <person name="Thoulutsang D."/>
            <person name="Topham K."/>
            <person name="Topping I."/>
            <person name="Tsamla T."/>
            <person name="Vassiliev H."/>
            <person name="Vo A."/>
            <person name="Wangchuk T."/>
            <person name="Wangdi T."/>
            <person name="Weiand M."/>
            <person name="Wilkinson J."/>
            <person name="Wilson A."/>
            <person name="Yadav S."/>
            <person name="Young G."/>
            <person name="Yu Q."/>
            <person name="Zembek L."/>
            <person name="Zhong D."/>
            <person name="Zimmer A."/>
            <person name="Zwirko Z."/>
            <person name="Jaffe D.B."/>
            <person name="Alvarez P."/>
            <person name="Brockman W."/>
            <person name="Butler J."/>
            <person name="Chin C."/>
            <person name="Gnerre S."/>
            <person name="Grabherr M."/>
            <person name="Kleber M."/>
            <person name="Mauceli E."/>
            <person name="MacCallum I."/>
        </authorList>
    </citation>
    <scope>NUCLEOTIDE SEQUENCE [LARGE SCALE GENOMIC DNA]</scope>
    <source>
        <strain evidence="3">Tucson 14024-0371.13</strain>
    </source>
</reference>
<gene>
    <name evidence="2" type="primary">Dana\GF20880</name>
    <name evidence="2" type="synonym">dana_GLEANR_4124</name>
    <name evidence="2" type="ORF">GF20880</name>
</gene>
<feature type="signal peptide" evidence="1">
    <location>
        <begin position="1"/>
        <end position="21"/>
    </location>
</feature>
<dbReference type="Proteomes" id="UP000007801">
    <property type="component" value="Unassembled WGS sequence"/>
</dbReference>
<sequence>MKSLEIIFIWILLGSMPRMLASSIMTCPQPKCVANLTLEKDGDVCRPEERYKNVGLEAELGLMKEVLGWPLAFITDYLRESTLRFRDNMLVLSEVHSRRNRIVRRRIRRLQAIRTMYRGNEYAKLNKKSVLFQAIRLMNTLSLHMDPDAFIGNLTLKIQPFIRGPLIQRPELNTIPEGYIIKLPPNRLFSNITLTNFR</sequence>
<feature type="chain" id="PRO_5006454922" evidence="1">
    <location>
        <begin position="22"/>
        <end position="198"/>
    </location>
</feature>
<name>B3MS30_DROAN</name>
<evidence type="ECO:0000313" key="3">
    <source>
        <dbReference type="Proteomes" id="UP000007801"/>
    </source>
</evidence>
<keyword evidence="3" id="KW-1185">Reference proteome</keyword>
<keyword evidence="1" id="KW-0732">Signal</keyword>
<evidence type="ECO:0000313" key="2">
    <source>
        <dbReference type="EMBL" id="EDV34585.2"/>
    </source>
</evidence>